<organism evidence="3 4">
    <name type="scientific">Litorivivens lipolytica</name>
    <dbReference type="NCBI Taxonomy" id="1524264"/>
    <lineage>
        <taxon>Bacteria</taxon>
        <taxon>Pseudomonadati</taxon>
        <taxon>Pseudomonadota</taxon>
        <taxon>Gammaproteobacteria</taxon>
        <taxon>Litorivivens</taxon>
    </lineage>
</organism>
<name>A0A7W4W6X2_9GAMM</name>
<accession>A0A7W4W6X2</accession>
<dbReference type="SMART" id="SM00886">
    <property type="entry name" value="Dabb"/>
    <property type="match status" value="1"/>
</dbReference>
<keyword evidence="3" id="KW-0560">Oxidoreductase</keyword>
<dbReference type="RefSeq" id="WP_183411357.1">
    <property type="nucleotide sequence ID" value="NZ_JACHWY010000003.1"/>
</dbReference>
<dbReference type="Proteomes" id="UP000537130">
    <property type="component" value="Unassembled WGS sequence"/>
</dbReference>
<dbReference type="GO" id="GO:0004497">
    <property type="term" value="F:monooxygenase activity"/>
    <property type="evidence" value="ECO:0007669"/>
    <property type="project" value="UniProtKB-KW"/>
</dbReference>
<protein>
    <submittedName>
        <fullName evidence="3">Heme-degrading monooxygenase HmoA</fullName>
    </submittedName>
</protein>
<dbReference type="EMBL" id="JACHWY010000003">
    <property type="protein sequence ID" value="MBB3048576.1"/>
    <property type="molecule type" value="Genomic_DNA"/>
</dbReference>
<dbReference type="SUPFAM" id="SSF54909">
    <property type="entry name" value="Dimeric alpha+beta barrel"/>
    <property type="match status" value="1"/>
</dbReference>
<keyword evidence="3" id="KW-0503">Monooxygenase</keyword>
<dbReference type="Pfam" id="PF07876">
    <property type="entry name" value="Dabb"/>
    <property type="match status" value="1"/>
</dbReference>
<evidence type="ECO:0000313" key="4">
    <source>
        <dbReference type="Proteomes" id="UP000537130"/>
    </source>
</evidence>
<reference evidence="3 4" key="1">
    <citation type="submission" date="2020-08" db="EMBL/GenBank/DDBJ databases">
        <title>Genomic Encyclopedia of Type Strains, Phase III (KMG-III): the genomes of soil and plant-associated and newly described type strains.</title>
        <authorList>
            <person name="Whitman W."/>
        </authorList>
    </citation>
    <scope>NUCLEOTIDE SEQUENCE [LARGE SCALE GENOMIC DNA]</scope>
    <source>
        <strain evidence="3 4">CECT 8654</strain>
    </source>
</reference>
<evidence type="ECO:0000256" key="1">
    <source>
        <dbReference type="ARBA" id="ARBA00011738"/>
    </source>
</evidence>
<proteinExistence type="predicted"/>
<comment type="subunit">
    <text evidence="1">Homodimer.</text>
</comment>
<dbReference type="Gene3D" id="3.30.70.100">
    <property type="match status" value="1"/>
</dbReference>
<dbReference type="PROSITE" id="PS51502">
    <property type="entry name" value="S_R_A_B_BARREL"/>
    <property type="match status" value="1"/>
</dbReference>
<feature type="domain" description="Stress-response A/B barrel" evidence="2">
    <location>
        <begin position="2"/>
        <end position="95"/>
    </location>
</feature>
<evidence type="ECO:0000259" key="2">
    <source>
        <dbReference type="PROSITE" id="PS51502"/>
    </source>
</evidence>
<dbReference type="InterPro" id="IPR013097">
    <property type="entry name" value="Dabb"/>
</dbReference>
<sequence length="97" mass="10751">MIQHLCLINFNRELDAATQQKVIDAYNQLPTLIPGIKSFNCGMDLNLLEGNYHFGIVAVFESEEAFKAYSVHPAQAEVIFPVVGELMAGYTTAQFAL</sequence>
<gene>
    <name evidence="3" type="ORF">FHR99_002850</name>
</gene>
<dbReference type="InterPro" id="IPR011008">
    <property type="entry name" value="Dimeric_a/b-barrel"/>
</dbReference>
<comment type="caution">
    <text evidence="3">The sequence shown here is derived from an EMBL/GenBank/DDBJ whole genome shotgun (WGS) entry which is preliminary data.</text>
</comment>
<dbReference type="InterPro" id="IPR044662">
    <property type="entry name" value="HS1/DABB1-like"/>
</dbReference>
<dbReference type="AlphaFoldDB" id="A0A7W4W6X2"/>
<evidence type="ECO:0000313" key="3">
    <source>
        <dbReference type="EMBL" id="MBB3048576.1"/>
    </source>
</evidence>
<keyword evidence="4" id="KW-1185">Reference proteome</keyword>
<dbReference type="PANTHER" id="PTHR33178:SF10">
    <property type="entry name" value="STRESS-RESPONSE A_B BARREL DOMAIN-CONTAINING PROTEIN"/>
    <property type="match status" value="1"/>
</dbReference>
<dbReference type="PANTHER" id="PTHR33178">
    <property type="match status" value="1"/>
</dbReference>